<dbReference type="Proteomes" id="UP000183275">
    <property type="component" value="Unassembled WGS sequence"/>
</dbReference>
<organism evidence="2 3">
    <name type="scientific">Natrinema salifodinae</name>
    <dbReference type="NCBI Taxonomy" id="1202768"/>
    <lineage>
        <taxon>Archaea</taxon>
        <taxon>Methanobacteriati</taxon>
        <taxon>Methanobacteriota</taxon>
        <taxon>Stenosarchaea group</taxon>
        <taxon>Halobacteria</taxon>
        <taxon>Halobacteriales</taxon>
        <taxon>Natrialbaceae</taxon>
        <taxon>Natrinema</taxon>
    </lineage>
</organism>
<evidence type="ECO:0000256" key="1">
    <source>
        <dbReference type="SAM" id="Phobius"/>
    </source>
</evidence>
<keyword evidence="3" id="KW-1185">Reference proteome</keyword>
<name>A0A1I0P978_9EURY</name>
<sequence>MMGMSYIANPHTPIGVPLERLAFLEVVDFVILFVAIVVLFLGLISGAVSESLRPAISIRFVAQAPGDRDQCSGSKYVSAPHCH</sequence>
<proteinExistence type="predicted"/>
<protein>
    <submittedName>
        <fullName evidence="2">Uncharacterized protein</fullName>
    </submittedName>
</protein>
<evidence type="ECO:0000313" key="3">
    <source>
        <dbReference type="Proteomes" id="UP000183275"/>
    </source>
</evidence>
<dbReference type="EMBL" id="FOIS01000003">
    <property type="protein sequence ID" value="SEW10097.1"/>
    <property type="molecule type" value="Genomic_DNA"/>
</dbReference>
<feature type="transmembrane region" description="Helical" evidence="1">
    <location>
        <begin position="29"/>
        <end position="49"/>
    </location>
</feature>
<keyword evidence="1" id="KW-0812">Transmembrane</keyword>
<keyword evidence="1" id="KW-0472">Membrane</keyword>
<evidence type="ECO:0000313" key="2">
    <source>
        <dbReference type="EMBL" id="SEW10097.1"/>
    </source>
</evidence>
<reference evidence="3" key="1">
    <citation type="submission" date="2016-10" db="EMBL/GenBank/DDBJ databases">
        <authorList>
            <person name="Varghese N."/>
        </authorList>
    </citation>
    <scope>NUCLEOTIDE SEQUENCE [LARGE SCALE GENOMIC DNA]</scope>
    <source>
        <strain evidence="3">CGMCC 1.12284</strain>
    </source>
</reference>
<dbReference type="AlphaFoldDB" id="A0A1I0P978"/>
<keyword evidence="1" id="KW-1133">Transmembrane helix</keyword>
<accession>A0A1I0P978</accession>
<gene>
    <name evidence="2" type="ORF">SAMN05216285_2222</name>
</gene>